<dbReference type="EMBL" id="JANAWD010000617">
    <property type="protein sequence ID" value="KAJ3477231.1"/>
    <property type="molecule type" value="Genomic_DNA"/>
</dbReference>
<accession>A0AAD5Y9Y6</accession>
<evidence type="ECO:0000313" key="2">
    <source>
        <dbReference type="EMBL" id="KAJ3477231.1"/>
    </source>
</evidence>
<evidence type="ECO:0000256" key="1">
    <source>
        <dbReference type="SAM" id="MobiDB-lite"/>
    </source>
</evidence>
<gene>
    <name evidence="2" type="ORF">NLI96_g10604</name>
</gene>
<proteinExistence type="predicted"/>
<feature type="compositionally biased region" description="Polar residues" evidence="1">
    <location>
        <begin position="168"/>
        <end position="183"/>
    </location>
</feature>
<evidence type="ECO:0000313" key="3">
    <source>
        <dbReference type="Proteomes" id="UP001212997"/>
    </source>
</evidence>
<sequence length="199" mass="22372">MEDNLQVWQNLYDNAQLRVRNLRLLDEIGVALVEALQSLEADSDAIKAYNFHMFPHLLDLAQNAQRDHSQFAEQVMQDGFDHQALYRDIMSFSERVYLLRCLLVRTSGAHLEPKIHEQNQAIEGLLNQILQNTFPPNAADLFYGQPGLGEPMHPEMDDLLNGDVHENGNVTPSHNQGGSTYDNDPSYAVAPQAGPSNYA</sequence>
<feature type="region of interest" description="Disordered" evidence="1">
    <location>
        <begin position="159"/>
        <end position="199"/>
    </location>
</feature>
<name>A0AAD5Y9Y6_9APHY</name>
<protein>
    <submittedName>
        <fullName evidence="2">Uncharacterized protein</fullName>
    </submittedName>
</protein>
<comment type="caution">
    <text evidence="2">The sequence shown here is derived from an EMBL/GenBank/DDBJ whole genome shotgun (WGS) entry which is preliminary data.</text>
</comment>
<organism evidence="2 3">
    <name type="scientific">Meripilus lineatus</name>
    <dbReference type="NCBI Taxonomy" id="2056292"/>
    <lineage>
        <taxon>Eukaryota</taxon>
        <taxon>Fungi</taxon>
        <taxon>Dikarya</taxon>
        <taxon>Basidiomycota</taxon>
        <taxon>Agaricomycotina</taxon>
        <taxon>Agaricomycetes</taxon>
        <taxon>Polyporales</taxon>
        <taxon>Meripilaceae</taxon>
        <taxon>Meripilus</taxon>
    </lineage>
</organism>
<dbReference type="Proteomes" id="UP001212997">
    <property type="component" value="Unassembled WGS sequence"/>
</dbReference>
<keyword evidence="3" id="KW-1185">Reference proteome</keyword>
<reference evidence="2" key="1">
    <citation type="submission" date="2022-07" db="EMBL/GenBank/DDBJ databases">
        <title>Genome Sequence of Physisporinus lineatus.</title>
        <authorList>
            <person name="Buettner E."/>
        </authorList>
    </citation>
    <scope>NUCLEOTIDE SEQUENCE</scope>
    <source>
        <strain evidence="2">VT162</strain>
    </source>
</reference>
<dbReference type="AlphaFoldDB" id="A0AAD5Y9Y6"/>